<accession>A0A2P8CCA6</accession>
<gene>
    <name evidence="3" type="ORF">CLV63_14213</name>
</gene>
<comment type="caution">
    <text evidence="3">The sequence shown here is derived from an EMBL/GenBank/DDBJ whole genome shotgun (WGS) entry which is preliminary data.</text>
</comment>
<dbReference type="Gene3D" id="2.130.10.10">
    <property type="entry name" value="YVTN repeat-like/Quinoprotein amine dehydrogenase"/>
    <property type="match status" value="1"/>
</dbReference>
<dbReference type="Pfam" id="PF13360">
    <property type="entry name" value="PQQ_2"/>
    <property type="match status" value="1"/>
</dbReference>
<sequence>MPDTSEAPPEQESGPAAHTVTRIVLLAAAGACLLLLAAWCARPDPVADPPAREPIPPKLGTLPGFTEPGKGSAAERGSPQHRELWDDTTKGVPEVVRSARFRGDAVALIDGDRGLGVAAADTGRTAWSIAEDAELTGGGGAQYRHSSSSGSPLLTEAGTGWSALVEYVQDSPPGDTEHTASGIAALSGADGSVRWKARIDDDLPALESGGYHLMAMEAGTEVAVGTVASGETGRASREARSVAIDAATGEERWRKKGLWASAVAGDTVLMQDAREADLDATPEKSLNGGGSLVGVDAETGDVTWSLADRYGRAHAAATAGDTALVVAETASDNGAEEPDSAEFLIIDARTGKVLVEFPEDGRPECASDDVDVIACTVDLGGKGFRQVATWRAADREGTVSAHVATGSVLHGAWNGALIAHSGRRDGTAIALDPAGTTIAKDLQGQFLAGSDTHTLFATYATGSTDPGYQVYRTAR</sequence>
<proteinExistence type="predicted"/>
<evidence type="ECO:0000313" key="3">
    <source>
        <dbReference type="EMBL" id="PSK82600.1"/>
    </source>
</evidence>
<evidence type="ECO:0000256" key="1">
    <source>
        <dbReference type="SAM" id="MobiDB-lite"/>
    </source>
</evidence>
<dbReference type="RefSeq" id="WP_106587020.1">
    <property type="nucleotide sequence ID" value="NZ_PYGA01000042.1"/>
</dbReference>
<evidence type="ECO:0000259" key="2">
    <source>
        <dbReference type="Pfam" id="PF13360"/>
    </source>
</evidence>
<dbReference type="OrthoDB" id="3443678at2"/>
<name>A0A2P8CCA6_9ACTN</name>
<dbReference type="AlphaFoldDB" id="A0A2P8CCA6"/>
<organism evidence="3 4">
    <name type="scientific">Murinocardiopsis flavida</name>
    <dbReference type="NCBI Taxonomy" id="645275"/>
    <lineage>
        <taxon>Bacteria</taxon>
        <taxon>Bacillati</taxon>
        <taxon>Actinomycetota</taxon>
        <taxon>Actinomycetes</taxon>
        <taxon>Streptosporangiales</taxon>
        <taxon>Nocardiopsidaceae</taxon>
        <taxon>Murinocardiopsis</taxon>
    </lineage>
</organism>
<reference evidence="3 4" key="1">
    <citation type="submission" date="2018-03" db="EMBL/GenBank/DDBJ databases">
        <title>Genomic Encyclopedia of Archaeal and Bacterial Type Strains, Phase II (KMG-II): from individual species to whole genera.</title>
        <authorList>
            <person name="Goeker M."/>
        </authorList>
    </citation>
    <scope>NUCLEOTIDE SEQUENCE [LARGE SCALE GENOMIC DNA]</scope>
    <source>
        <strain evidence="3 4">DSM 45312</strain>
    </source>
</reference>
<dbReference type="InterPro" id="IPR015943">
    <property type="entry name" value="WD40/YVTN_repeat-like_dom_sf"/>
</dbReference>
<feature type="domain" description="Pyrrolo-quinoline quinone repeat" evidence="2">
    <location>
        <begin position="182"/>
        <end position="357"/>
    </location>
</feature>
<protein>
    <submittedName>
        <fullName evidence="3">Putative pyrroloquinoline-quinone binding quinoprotein</fullName>
    </submittedName>
</protein>
<dbReference type="EMBL" id="PYGA01000042">
    <property type="protein sequence ID" value="PSK82600.1"/>
    <property type="molecule type" value="Genomic_DNA"/>
</dbReference>
<feature type="region of interest" description="Disordered" evidence="1">
    <location>
        <begin position="50"/>
        <end position="85"/>
    </location>
</feature>
<dbReference type="Proteomes" id="UP000240542">
    <property type="component" value="Unassembled WGS sequence"/>
</dbReference>
<evidence type="ECO:0000313" key="4">
    <source>
        <dbReference type="Proteomes" id="UP000240542"/>
    </source>
</evidence>
<dbReference type="InterPro" id="IPR011047">
    <property type="entry name" value="Quinoprotein_ADH-like_sf"/>
</dbReference>
<dbReference type="InterPro" id="IPR002372">
    <property type="entry name" value="PQQ_rpt_dom"/>
</dbReference>
<dbReference type="SUPFAM" id="SSF50998">
    <property type="entry name" value="Quinoprotein alcohol dehydrogenase-like"/>
    <property type="match status" value="1"/>
</dbReference>
<keyword evidence="4" id="KW-1185">Reference proteome</keyword>